<feature type="signal peptide" evidence="10">
    <location>
        <begin position="1"/>
        <end position="32"/>
    </location>
</feature>
<evidence type="ECO:0000256" key="10">
    <source>
        <dbReference type="SAM" id="SignalP"/>
    </source>
</evidence>
<evidence type="ECO:0000256" key="4">
    <source>
        <dbReference type="ARBA" id="ARBA00022554"/>
    </source>
</evidence>
<dbReference type="InterPro" id="IPR018371">
    <property type="entry name" value="Chitin-binding_1_CS"/>
</dbReference>
<protein>
    <submittedName>
        <fullName evidence="12">Chitinase</fullName>
    </submittedName>
</protein>
<dbReference type="SUPFAM" id="SSF53955">
    <property type="entry name" value="Lysozyme-like"/>
    <property type="match status" value="2"/>
</dbReference>
<evidence type="ECO:0000259" key="11">
    <source>
        <dbReference type="PROSITE" id="PS50941"/>
    </source>
</evidence>
<comment type="similarity">
    <text evidence="3">Belongs to the glycosyl hydrolase 19 family. Chitinase class I subfamily.</text>
</comment>
<organism evidence="12 13">
    <name type="scientific">Striga asiatica</name>
    <name type="common">Asiatic witchweed</name>
    <name type="synonym">Buchnera asiatica</name>
    <dbReference type="NCBI Taxonomy" id="4170"/>
    <lineage>
        <taxon>Eukaryota</taxon>
        <taxon>Viridiplantae</taxon>
        <taxon>Streptophyta</taxon>
        <taxon>Embryophyta</taxon>
        <taxon>Tracheophyta</taxon>
        <taxon>Spermatophyta</taxon>
        <taxon>Magnoliopsida</taxon>
        <taxon>eudicotyledons</taxon>
        <taxon>Gunneridae</taxon>
        <taxon>Pentapetalae</taxon>
        <taxon>asterids</taxon>
        <taxon>lamiids</taxon>
        <taxon>Lamiales</taxon>
        <taxon>Orobanchaceae</taxon>
        <taxon>Buchnereae</taxon>
        <taxon>Striga</taxon>
    </lineage>
</organism>
<evidence type="ECO:0000256" key="3">
    <source>
        <dbReference type="ARBA" id="ARBA00009373"/>
    </source>
</evidence>
<dbReference type="AlphaFoldDB" id="A0A5A7Q5F1"/>
<accession>A0A5A7Q5F1</accession>
<dbReference type="CDD" id="cd00325">
    <property type="entry name" value="chitinase_GH19"/>
    <property type="match status" value="2"/>
</dbReference>
<dbReference type="OrthoDB" id="5985073at2759"/>
<dbReference type="PROSITE" id="PS50941">
    <property type="entry name" value="CHIT_BIND_I_2"/>
    <property type="match status" value="2"/>
</dbReference>
<evidence type="ECO:0000313" key="13">
    <source>
        <dbReference type="Proteomes" id="UP000325081"/>
    </source>
</evidence>
<dbReference type="EMBL" id="BKCP01005883">
    <property type="protein sequence ID" value="GER40459.1"/>
    <property type="molecule type" value="Genomic_DNA"/>
</dbReference>
<dbReference type="GO" id="GO:0005773">
    <property type="term" value="C:vacuole"/>
    <property type="evidence" value="ECO:0007669"/>
    <property type="project" value="UniProtKB-SubCell"/>
</dbReference>
<keyword evidence="13" id="KW-1185">Reference proteome</keyword>
<evidence type="ECO:0000256" key="1">
    <source>
        <dbReference type="ARBA" id="ARBA00003102"/>
    </source>
</evidence>
<dbReference type="Pfam" id="PF00187">
    <property type="entry name" value="Chitin_bind_1"/>
    <property type="match status" value="2"/>
</dbReference>
<feature type="disulfide bond" evidence="9">
    <location>
        <begin position="37"/>
        <end position="49"/>
    </location>
</feature>
<proteinExistence type="inferred from homology"/>
<dbReference type="SMART" id="SM00270">
    <property type="entry name" value="ChtBD1"/>
    <property type="match status" value="2"/>
</dbReference>
<dbReference type="GO" id="GO:0006952">
    <property type="term" value="P:defense response"/>
    <property type="evidence" value="ECO:0007669"/>
    <property type="project" value="UniProtKB-KW"/>
</dbReference>
<dbReference type="GO" id="GO:0004568">
    <property type="term" value="F:chitinase activity"/>
    <property type="evidence" value="ECO:0007669"/>
    <property type="project" value="InterPro"/>
</dbReference>
<evidence type="ECO:0000256" key="6">
    <source>
        <dbReference type="ARBA" id="ARBA00022821"/>
    </source>
</evidence>
<dbReference type="PANTHER" id="PTHR22595:SF193">
    <property type="entry name" value="ENDOCHITINASE EP3"/>
    <property type="match status" value="1"/>
</dbReference>
<keyword evidence="4" id="KW-0926">Vacuole</keyword>
<feature type="domain" description="Chitin-binding type-1" evidence="11">
    <location>
        <begin position="32"/>
        <end position="67"/>
    </location>
</feature>
<comment type="caution">
    <text evidence="9">Lacks conserved residue(s) required for the propagation of feature annotation.</text>
</comment>
<dbReference type="PROSITE" id="PS00773">
    <property type="entry name" value="CHITINASE_19_1"/>
    <property type="match status" value="2"/>
</dbReference>
<evidence type="ECO:0000313" key="12">
    <source>
        <dbReference type="EMBL" id="GER40459.1"/>
    </source>
</evidence>
<feature type="disulfide bond" evidence="9">
    <location>
        <begin position="336"/>
        <end position="348"/>
    </location>
</feature>
<feature type="domain" description="Chitin-binding type-1" evidence="11">
    <location>
        <begin position="331"/>
        <end position="366"/>
    </location>
</feature>
<gene>
    <name evidence="12" type="ORF">STAS_17132</name>
</gene>
<dbReference type="Gene3D" id="1.10.530.10">
    <property type="match status" value="2"/>
</dbReference>
<keyword evidence="10" id="KW-0732">Signal</keyword>
<dbReference type="GO" id="GO:0008061">
    <property type="term" value="F:chitin binding"/>
    <property type="evidence" value="ECO:0007669"/>
    <property type="project" value="UniProtKB-UniRule"/>
</dbReference>
<evidence type="ECO:0000256" key="8">
    <source>
        <dbReference type="ARBA" id="ARBA00023157"/>
    </source>
</evidence>
<dbReference type="PROSITE" id="PS00774">
    <property type="entry name" value="CHITINASE_19_2"/>
    <property type="match status" value="2"/>
</dbReference>
<evidence type="ECO:0000256" key="9">
    <source>
        <dbReference type="PROSITE-ProRule" id="PRU00261"/>
    </source>
</evidence>
<reference evidence="13" key="1">
    <citation type="journal article" date="2019" name="Curr. Biol.">
        <title>Genome Sequence of Striga asiatica Provides Insight into the Evolution of Plant Parasitism.</title>
        <authorList>
            <person name="Yoshida S."/>
            <person name="Kim S."/>
            <person name="Wafula E.K."/>
            <person name="Tanskanen J."/>
            <person name="Kim Y.M."/>
            <person name="Honaas L."/>
            <person name="Yang Z."/>
            <person name="Spallek T."/>
            <person name="Conn C.E."/>
            <person name="Ichihashi Y."/>
            <person name="Cheong K."/>
            <person name="Cui S."/>
            <person name="Der J.P."/>
            <person name="Gundlach H."/>
            <person name="Jiao Y."/>
            <person name="Hori C."/>
            <person name="Ishida J.K."/>
            <person name="Kasahara H."/>
            <person name="Kiba T."/>
            <person name="Kim M.S."/>
            <person name="Koo N."/>
            <person name="Laohavisit A."/>
            <person name="Lee Y.H."/>
            <person name="Lumba S."/>
            <person name="McCourt P."/>
            <person name="Mortimer J.C."/>
            <person name="Mutuku J.M."/>
            <person name="Nomura T."/>
            <person name="Sasaki-Sekimoto Y."/>
            <person name="Seto Y."/>
            <person name="Wang Y."/>
            <person name="Wakatake T."/>
            <person name="Sakakibara H."/>
            <person name="Demura T."/>
            <person name="Yamaguchi S."/>
            <person name="Yoneyama K."/>
            <person name="Manabe R.I."/>
            <person name="Nelson D.C."/>
            <person name="Schulman A.H."/>
            <person name="Timko M.P."/>
            <person name="dePamphilis C.W."/>
            <person name="Choi D."/>
            <person name="Shirasu K."/>
        </authorList>
    </citation>
    <scope>NUCLEOTIDE SEQUENCE [LARGE SCALE GENOMIC DNA]</scope>
    <source>
        <strain evidence="13">cv. UVA1</strain>
    </source>
</reference>
<dbReference type="GO" id="GO:0006032">
    <property type="term" value="P:chitin catabolic process"/>
    <property type="evidence" value="ECO:0007669"/>
    <property type="project" value="UniProtKB-KW"/>
</dbReference>
<keyword evidence="7" id="KW-0146">Chitin degradation</keyword>
<keyword evidence="7" id="KW-0624">Polysaccharide degradation</keyword>
<dbReference type="InterPro" id="IPR000726">
    <property type="entry name" value="Glyco_hydro_19_cat"/>
</dbReference>
<sequence length="569" mass="61548">MNFLTTKKSLPPISGLLALALLLVAGAQWASAQNCGCTNNLCCSRWGYCGTGDAYCGAGCQAGPCYGSQGGGNLANIVTDAFFNRIVNRAPANCPGRGFYTRSAFLQAARSYPQFGTGASDVARREVAAFFAHVTHETGEEIGGASRDYCDENNREYPCAPGRGYYGRGPLQLSWNYNYGPAGRSIGFDGLNNPDIVARDPVISFRTALWFWMNNCHNRITSGQGFGSTIRAINSMECNGRNPNAVSARVNYFRDYCNQLRVDPGANLRRWLKLGSNTLNTNINILSSLPLQSHTQTHNMNSLTTKKSLPPINGLLALAFLLVAGAQWTSAQNCGCTNNLCCSRFGYCGTGDAYCGDGCQAGPCYASQGGGNLANIVTDAFFNGIANRAAANCPGRGFYTRSAFLQAARSYPQFGTGASDVARREVAAFFAHVTHETGEEIGGASRDYCDENNREYPCAPGRGYYGRGPLQLSWNYNYGPAGRSIGFDGLNNPDIVARDPVISFRTALWFWMNNCHNRIISGQGFGSTIRAINSMECNGGNPNTVTARVNYFRDYCNQLRVDPGANLRC</sequence>
<feature type="disulfide bond" evidence="9">
    <location>
        <begin position="341"/>
        <end position="355"/>
    </location>
</feature>
<dbReference type="InterPro" id="IPR023346">
    <property type="entry name" value="Lysozyme-like_dom_sf"/>
</dbReference>
<evidence type="ECO:0000256" key="2">
    <source>
        <dbReference type="ARBA" id="ARBA00004116"/>
    </source>
</evidence>
<comment type="subcellular location">
    <subcellularLocation>
        <location evidence="2">Vacuole</location>
    </subcellularLocation>
</comment>
<name>A0A5A7Q5F1_STRAF</name>
<keyword evidence="8 9" id="KW-1015">Disulfide bond</keyword>
<dbReference type="Pfam" id="PF00182">
    <property type="entry name" value="Glyco_hydro_19"/>
    <property type="match status" value="2"/>
</dbReference>
<keyword evidence="7" id="KW-0119">Carbohydrate metabolism</keyword>
<feature type="disulfide bond" evidence="9">
    <location>
        <begin position="42"/>
        <end position="56"/>
    </location>
</feature>
<comment type="function">
    <text evidence="1">Defense against chitin-containing fungal pathogens.</text>
</comment>
<feature type="chain" id="PRO_5023029845" evidence="10">
    <location>
        <begin position="33"/>
        <end position="569"/>
    </location>
</feature>
<dbReference type="PANTHER" id="PTHR22595">
    <property type="entry name" value="CHITINASE-RELATED"/>
    <property type="match status" value="1"/>
</dbReference>
<keyword evidence="5 9" id="KW-0147">Chitin-binding</keyword>
<dbReference type="SUPFAM" id="SSF57016">
    <property type="entry name" value="Plant lectins/antimicrobial peptides"/>
    <property type="match status" value="2"/>
</dbReference>
<evidence type="ECO:0000256" key="7">
    <source>
        <dbReference type="ARBA" id="ARBA00023024"/>
    </source>
</evidence>
<dbReference type="InterPro" id="IPR001002">
    <property type="entry name" value="Chitin-bd_1"/>
</dbReference>
<dbReference type="FunFam" id="3.30.20.10:FF:000001">
    <property type="entry name" value="Endochitinase (Chitinase)"/>
    <property type="match status" value="2"/>
</dbReference>
<comment type="caution">
    <text evidence="12">The sequence shown here is derived from an EMBL/GenBank/DDBJ whole genome shotgun (WGS) entry which is preliminary data.</text>
</comment>
<keyword evidence="6" id="KW-0611">Plant defense</keyword>
<dbReference type="Gene3D" id="3.30.20.10">
    <property type="entry name" value="Endochitinase, domain 2"/>
    <property type="match status" value="2"/>
</dbReference>
<dbReference type="GO" id="GO:0016998">
    <property type="term" value="P:cell wall macromolecule catabolic process"/>
    <property type="evidence" value="ECO:0007669"/>
    <property type="project" value="InterPro"/>
</dbReference>
<dbReference type="CDD" id="cd00035">
    <property type="entry name" value="ChtBD1"/>
    <property type="match status" value="2"/>
</dbReference>
<dbReference type="PROSITE" id="PS00026">
    <property type="entry name" value="CHIT_BIND_I_1"/>
    <property type="match status" value="2"/>
</dbReference>
<dbReference type="InterPro" id="IPR036861">
    <property type="entry name" value="Endochitinase-like_sf"/>
</dbReference>
<dbReference type="Gene3D" id="3.30.60.10">
    <property type="entry name" value="Endochitinase-like"/>
    <property type="match status" value="2"/>
</dbReference>
<dbReference type="Proteomes" id="UP000325081">
    <property type="component" value="Unassembled WGS sequence"/>
</dbReference>
<evidence type="ECO:0000256" key="5">
    <source>
        <dbReference type="ARBA" id="ARBA00022669"/>
    </source>
</evidence>